<proteinExistence type="predicted"/>
<feature type="signal peptide" evidence="1">
    <location>
        <begin position="1"/>
        <end position="22"/>
    </location>
</feature>
<evidence type="ECO:0000256" key="1">
    <source>
        <dbReference type="SAM" id="SignalP"/>
    </source>
</evidence>
<dbReference type="Proteomes" id="UP000050342">
    <property type="component" value="Unassembled WGS sequence"/>
</dbReference>
<gene>
    <name evidence="2" type="ORF">AQS70_15410</name>
</gene>
<protein>
    <recommendedName>
        <fullName evidence="4">Lipoprotein</fullName>
    </recommendedName>
</protein>
<dbReference type="AlphaFoldDB" id="A0A0Q0SL96"/>
<reference evidence="2 3" key="1">
    <citation type="submission" date="2015-10" db="EMBL/GenBank/DDBJ databases">
        <title>Pseudomonas helleri sp. nov. and Pseudomonas weihenstephanensis sp. nov., isolated from raw cows milk.</title>
        <authorList>
            <person name="Von Neubeck M."/>
            <person name="Huptas C."/>
            <person name="Wenning M."/>
            <person name="Scherer S."/>
        </authorList>
    </citation>
    <scope>NUCLEOTIDE SEQUENCE [LARGE SCALE GENOMIC DNA]</scope>
    <source>
        <strain evidence="2 3">BSTT44</strain>
    </source>
</reference>
<evidence type="ECO:0000313" key="3">
    <source>
        <dbReference type="Proteomes" id="UP000050342"/>
    </source>
</evidence>
<dbReference type="PROSITE" id="PS51257">
    <property type="entry name" value="PROKAR_LIPOPROTEIN"/>
    <property type="match status" value="1"/>
</dbReference>
<dbReference type="OrthoDB" id="5348860at2"/>
<feature type="chain" id="PRO_5006183942" description="Lipoprotein" evidence="1">
    <location>
        <begin position="23"/>
        <end position="134"/>
    </location>
</feature>
<comment type="caution">
    <text evidence="2">The sequence shown here is derived from an EMBL/GenBank/DDBJ whole genome shotgun (WGS) entry which is preliminary data.</text>
</comment>
<evidence type="ECO:0000313" key="2">
    <source>
        <dbReference type="EMBL" id="KQB52197.1"/>
    </source>
</evidence>
<keyword evidence="3" id="KW-1185">Reference proteome</keyword>
<evidence type="ECO:0008006" key="4">
    <source>
        <dbReference type="Google" id="ProtNLM"/>
    </source>
</evidence>
<dbReference type="RefSeq" id="WP_055104286.1">
    <property type="nucleotide sequence ID" value="NZ_LLWH01000206.1"/>
</dbReference>
<keyword evidence="1" id="KW-0732">Signal</keyword>
<name>A0A0Q0SL96_9PSED</name>
<organism evidence="2 3">
    <name type="scientific">Pseudomonas endophytica</name>
    <dbReference type="NCBI Taxonomy" id="1563157"/>
    <lineage>
        <taxon>Bacteria</taxon>
        <taxon>Pseudomonadati</taxon>
        <taxon>Pseudomonadota</taxon>
        <taxon>Gammaproteobacteria</taxon>
        <taxon>Pseudomonadales</taxon>
        <taxon>Pseudomonadaceae</taxon>
        <taxon>Pseudomonas</taxon>
    </lineage>
</organism>
<sequence length="134" mass="14311">MRKEVLTPLAAAMLVLTTTACSQHPLSTTSTQPQAAAPTQQFIARGNEPFWTIKVNGATLALITPDHLQGKPLHADQVISGQSTRYSGTDQGKAFTLVIEPKPCTDTMSGEGFSHTSRWTYAGETHLGCAARAD</sequence>
<accession>A0A0Q0SL96</accession>
<dbReference type="EMBL" id="LLWH01000206">
    <property type="protein sequence ID" value="KQB52197.1"/>
    <property type="molecule type" value="Genomic_DNA"/>
</dbReference>